<feature type="domain" description="VOC" evidence="1">
    <location>
        <begin position="51"/>
        <end position="170"/>
    </location>
</feature>
<dbReference type="PANTHER" id="PTHR21366:SF22">
    <property type="entry name" value="VOC DOMAIN-CONTAINING PROTEIN"/>
    <property type="match status" value="1"/>
</dbReference>
<dbReference type="Proteomes" id="UP001061958">
    <property type="component" value="Unassembled WGS sequence"/>
</dbReference>
<proteinExistence type="predicted"/>
<keyword evidence="3" id="KW-1185">Reference proteome</keyword>
<dbReference type="InterPro" id="IPR050383">
    <property type="entry name" value="GlyoxalaseI/FosfomycinResist"/>
</dbReference>
<reference evidence="2" key="1">
    <citation type="journal article" date="2022" name="Proc. Natl. Acad. Sci. U.S.A.">
        <title>Life cycle and functional genomics of the unicellular red alga Galdieria for elucidating algal and plant evolution and industrial use.</title>
        <authorList>
            <person name="Hirooka S."/>
            <person name="Itabashi T."/>
            <person name="Ichinose T.M."/>
            <person name="Onuma R."/>
            <person name="Fujiwara T."/>
            <person name="Yamashita S."/>
            <person name="Jong L.W."/>
            <person name="Tomita R."/>
            <person name="Iwane A.H."/>
            <person name="Miyagishima S.Y."/>
        </authorList>
    </citation>
    <scope>NUCLEOTIDE SEQUENCE</scope>
    <source>
        <strain evidence="2">NBRC 102759</strain>
    </source>
</reference>
<dbReference type="SUPFAM" id="SSF54593">
    <property type="entry name" value="Glyoxalase/Bleomycin resistance protein/Dihydroxybiphenyl dioxygenase"/>
    <property type="match status" value="1"/>
</dbReference>
<dbReference type="InterPro" id="IPR004360">
    <property type="entry name" value="Glyas_Fos-R_dOase_dom"/>
</dbReference>
<dbReference type="InterPro" id="IPR029068">
    <property type="entry name" value="Glyas_Bleomycin-R_OHBP_Dase"/>
</dbReference>
<organism evidence="2 3">
    <name type="scientific">Galdieria partita</name>
    <dbReference type="NCBI Taxonomy" id="83374"/>
    <lineage>
        <taxon>Eukaryota</taxon>
        <taxon>Rhodophyta</taxon>
        <taxon>Bangiophyceae</taxon>
        <taxon>Galdieriales</taxon>
        <taxon>Galdieriaceae</taxon>
        <taxon>Galdieria</taxon>
    </lineage>
</organism>
<name>A0A9C7PW77_9RHOD</name>
<dbReference type="Gene3D" id="3.10.180.10">
    <property type="entry name" value="2,3-Dihydroxybiphenyl 1,2-Dioxygenase, domain 1"/>
    <property type="match status" value="1"/>
</dbReference>
<gene>
    <name evidence="2" type="ORF">GpartN1_g2558.t1</name>
</gene>
<dbReference type="OrthoDB" id="5371818at2759"/>
<evidence type="ECO:0000313" key="3">
    <source>
        <dbReference type="Proteomes" id="UP001061958"/>
    </source>
</evidence>
<evidence type="ECO:0000259" key="1">
    <source>
        <dbReference type="PROSITE" id="PS51819"/>
    </source>
</evidence>
<dbReference type="Pfam" id="PF00903">
    <property type="entry name" value="Glyoxalase"/>
    <property type="match status" value="1"/>
</dbReference>
<comment type="caution">
    <text evidence="2">The sequence shown here is derived from an EMBL/GenBank/DDBJ whole genome shotgun (WGS) entry which is preliminary data.</text>
</comment>
<dbReference type="AlphaFoldDB" id="A0A9C7PW77"/>
<dbReference type="PROSITE" id="PS51819">
    <property type="entry name" value="VOC"/>
    <property type="match status" value="1"/>
</dbReference>
<protein>
    <recommendedName>
        <fullName evidence="1">VOC domain-containing protein</fullName>
    </recommendedName>
</protein>
<accession>A0A9C7PW77</accession>
<dbReference type="EMBL" id="BQMJ01000018">
    <property type="protein sequence ID" value="GJQ10767.1"/>
    <property type="molecule type" value="Genomic_DNA"/>
</dbReference>
<dbReference type="InterPro" id="IPR037523">
    <property type="entry name" value="VOC_core"/>
</dbReference>
<evidence type="ECO:0000313" key="2">
    <source>
        <dbReference type="EMBL" id="GJQ10767.1"/>
    </source>
</evidence>
<reference evidence="2" key="2">
    <citation type="submission" date="2022-01" db="EMBL/GenBank/DDBJ databases">
        <authorList>
            <person name="Hirooka S."/>
            <person name="Miyagishima S.Y."/>
        </authorList>
    </citation>
    <scope>NUCLEOTIDE SEQUENCE</scope>
    <source>
        <strain evidence="2">NBRC 102759</strain>
    </source>
</reference>
<dbReference type="PANTHER" id="PTHR21366">
    <property type="entry name" value="GLYOXALASE FAMILY PROTEIN"/>
    <property type="match status" value="1"/>
</dbReference>
<sequence length="172" mass="19472">MIGFVLTSWKLSQPQHSILEKNHKKICKKPYIPCFQICCSVGERREIGFVGIQHAGILVENTDIALKFYTQVLGMEDASIERPNLPYKGAFIRVGPQQQIHLMELPSVDPKTGRPTHGGRDRHIAFEVENLSALIGRLEQFGHPFTYSKSGRKAIFCRDCDGNALEFMERNS</sequence>